<name>A0A1I5WH52_9GAMM</name>
<feature type="chain" id="PRO_5017196032" description="DUF2931 family protein" evidence="1">
    <location>
        <begin position="17"/>
        <end position="218"/>
    </location>
</feature>
<accession>A0A1I5WH52</accession>
<gene>
    <name evidence="2" type="ORF">SAMN05216229_113103</name>
</gene>
<dbReference type="InterPro" id="IPR021326">
    <property type="entry name" value="DUF2931"/>
</dbReference>
<organism evidence="2 3">
    <name type="scientific">Geopseudomonas sagittaria</name>
    <dbReference type="NCBI Taxonomy" id="1135990"/>
    <lineage>
        <taxon>Bacteria</taxon>
        <taxon>Pseudomonadati</taxon>
        <taxon>Pseudomonadota</taxon>
        <taxon>Gammaproteobacteria</taxon>
        <taxon>Pseudomonadales</taxon>
        <taxon>Pseudomonadaceae</taxon>
        <taxon>Geopseudomonas</taxon>
    </lineage>
</organism>
<sequence>MKRLLLALLLSLSACATGSQPRLPYRAWYVGLLAPDYMEVWVESVDVVDRRGLVFERVHAGVVSILTPPDNSGEPHGWPQRVGAGSGKSLPGIDLPEIVFVHWQSLVEPQTYNVRINIPAWVREAMETKVSPKCPWASDWGKEVLTGYRYMLTIGLAPGGIAKVWLQGPCLEPLEVGRFEGAVSKLGPYDGLTEGEHYPLSDTSRTYIETHGVPYGSW</sequence>
<dbReference type="AlphaFoldDB" id="A0A1I5WH52"/>
<dbReference type="RefSeq" id="WP_092433190.1">
    <property type="nucleotide sequence ID" value="NZ_FOXM01000013.1"/>
</dbReference>
<keyword evidence="3" id="KW-1185">Reference proteome</keyword>
<dbReference type="OrthoDB" id="6993804at2"/>
<dbReference type="PROSITE" id="PS51257">
    <property type="entry name" value="PROKAR_LIPOPROTEIN"/>
    <property type="match status" value="1"/>
</dbReference>
<dbReference type="Proteomes" id="UP000243084">
    <property type="component" value="Unassembled WGS sequence"/>
</dbReference>
<dbReference type="Pfam" id="PF11153">
    <property type="entry name" value="DUF2931"/>
    <property type="match status" value="1"/>
</dbReference>
<reference evidence="3" key="1">
    <citation type="submission" date="2016-10" db="EMBL/GenBank/DDBJ databases">
        <authorList>
            <person name="Varghese N."/>
            <person name="Submissions S."/>
        </authorList>
    </citation>
    <scope>NUCLEOTIDE SEQUENCE [LARGE SCALE GENOMIC DNA]</scope>
    <source>
        <strain evidence="3">JCM 18195</strain>
    </source>
</reference>
<evidence type="ECO:0008006" key="4">
    <source>
        <dbReference type="Google" id="ProtNLM"/>
    </source>
</evidence>
<dbReference type="EMBL" id="FOXM01000013">
    <property type="protein sequence ID" value="SFQ19074.1"/>
    <property type="molecule type" value="Genomic_DNA"/>
</dbReference>
<evidence type="ECO:0000256" key="1">
    <source>
        <dbReference type="SAM" id="SignalP"/>
    </source>
</evidence>
<evidence type="ECO:0000313" key="3">
    <source>
        <dbReference type="Proteomes" id="UP000243084"/>
    </source>
</evidence>
<feature type="signal peptide" evidence="1">
    <location>
        <begin position="1"/>
        <end position="16"/>
    </location>
</feature>
<protein>
    <recommendedName>
        <fullName evidence="4">DUF2931 family protein</fullName>
    </recommendedName>
</protein>
<keyword evidence="1" id="KW-0732">Signal</keyword>
<proteinExistence type="predicted"/>
<evidence type="ECO:0000313" key="2">
    <source>
        <dbReference type="EMBL" id="SFQ19074.1"/>
    </source>
</evidence>